<evidence type="ECO:0000313" key="4">
    <source>
        <dbReference type="Proteomes" id="UP000777438"/>
    </source>
</evidence>
<dbReference type="PANTHER" id="PTHR15020">
    <property type="entry name" value="FLAVIN REDUCTASE-RELATED"/>
    <property type="match status" value="1"/>
</dbReference>
<name>A0A9P9AU05_9HYPO</name>
<organism evidence="3 4">
    <name type="scientific">Thelonectria olida</name>
    <dbReference type="NCBI Taxonomy" id="1576542"/>
    <lineage>
        <taxon>Eukaryota</taxon>
        <taxon>Fungi</taxon>
        <taxon>Dikarya</taxon>
        <taxon>Ascomycota</taxon>
        <taxon>Pezizomycotina</taxon>
        <taxon>Sordariomycetes</taxon>
        <taxon>Hypocreomycetidae</taxon>
        <taxon>Hypocreales</taxon>
        <taxon>Nectriaceae</taxon>
        <taxon>Thelonectria</taxon>
    </lineage>
</organism>
<proteinExistence type="inferred from homology"/>
<feature type="domain" description="NAD(P)-binding" evidence="2">
    <location>
        <begin position="11"/>
        <end position="222"/>
    </location>
</feature>
<accession>A0A9P9AU05</accession>
<dbReference type="InterPro" id="IPR016040">
    <property type="entry name" value="NAD(P)-bd_dom"/>
</dbReference>
<comment type="similarity">
    <text evidence="1">Belongs to the avfA family.</text>
</comment>
<dbReference type="AlphaFoldDB" id="A0A9P9AU05"/>
<reference evidence="3 4" key="1">
    <citation type="journal article" date="2021" name="Nat. Commun.">
        <title>Genetic determinants of endophytism in the Arabidopsis root mycobiome.</title>
        <authorList>
            <person name="Mesny F."/>
            <person name="Miyauchi S."/>
            <person name="Thiergart T."/>
            <person name="Pickel B."/>
            <person name="Atanasova L."/>
            <person name="Karlsson M."/>
            <person name="Huettel B."/>
            <person name="Barry K.W."/>
            <person name="Haridas S."/>
            <person name="Chen C."/>
            <person name="Bauer D."/>
            <person name="Andreopoulos W."/>
            <person name="Pangilinan J."/>
            <person name="LaButti K."/>
            <person name="Riley R."/>
            <person name="Lipzen A."/>
            <person name="Clum A."/>
            <person name="Drula E."/>
            <person name="Henrissat B."/>
            <person name="Kohler A."/>
            <person name="Grigoriev I.V."/>
            <person name="Martin F.M."/>
            <person name="Hacquard S."/>
        </authorList>
    </citation>
    <scope>NUCLEOTIDE SEQUENCE [LARGE SCALE GENOMIC DNA]</scope>
    <source>
        <strain evidence="3 4">MPI-CAGE-CH-0241</strain>
    </source>
</reference>
<dbReference type="EMBL" id="JAGPYM010000001">
    <property type="protein sequence ID" value="KAH6900421.1"/>
    <property type="molecule type" value="Genomic_DNA"/>
</dbReference>
<dbReference type="Proteomes" id="UP000777438">
    <property type="component" value="Unassembled WGS sequence"/>
</dbReference>
<dbReference type="Pfam" id="PF13460">
    <property type="entry name" value="NAD_binding_10"/>
    <property type="match status" value="1"/>
</dbReference>
<comment type="caution">
    <text evidence="3">The sequence shown here is derived from an EMBL/GenBank/DDBJ whole genome shotgun (WGS) entry which is preliminary data.</text>
</comment>
<sequence length="263" mass="28724">MSSPRHVLILGGNGRIGRLLTQILLKKSWSVTSLIRTAKQIKDLEPIADGLPGKLTIAVHDLEKVDSQEKAAVIINDLKPDSIVWTAGAGATGSQDRVFRIDRDAAINFLKAAVATPTITHFMLVSYLGARRENAPWWTDEDWAYWNKVNSTFLGRYYEAKVAADEAIITETKPRPSISAVSVRPGGLTEKESGGVVMGQTKQARGMTTRATTANVTALLLEAENIKSRWLDVLDGDEDAQVAVERCVREGTECAEGEPSYSE</sequence>
<dbReference type="OrthoDB" id="10254604at2759"/>
<dbReference type="InterPro" id="IPR036291">
    <property type="entry name" value="NAD(P)-bd_dom_sf"/>
</dbReference>
<gene>
    <name evidence="3" type="ORF">B0T10DRAFT_28322</name>
</gene>
<dbReference type="Gene3D" id="3.40.50.720">
    <property type="entry name" value="NAD(P)-binding Rossmann-like Domain"/>
    <property type="match status" value="1"/>
</dbReference>
<evidence type="ECO:0000256" key="1">
    <source>
        <dbReference type="ARBA" id="ARBA00038376"/>
    </source>
</evidence>
<evidence type="ECO:0000313" key="3">
    <source>
        <dbReference type="EMBL" id="KAH6900421.1"/>
    </source>
</evidence>
<keyword evidence="4" id="KW-1185">Reference proteome</keyword>
<protein>
    <recommendedName>
        <fullName evidence="2">NAD(P)-binding domain-containing protein</fullName>
    </recommendedName>
</protein>
<evidence type="ECO:0000259" key="2">
    <source>
        <dbReference type="Pfam" id="PF13460"/>
    </source>
</evidence>
<dbReference type="PANTHER" id="PTHR15020:SF50">
    <property type="entry name" value="UPF0659 PROTEIN YMR090W"/>
    <property type="match status" value="1"/>
</dbReference>
<dbReference type="SUPFAM" id="SSF51735">
    <property type="entry name" value="NAD(P)-binding Rossmann-fold domains"/>
    <property type="match status" value="1"/>
</dbReference>